<dbReference type="InterPro" id="IPR028978">
    <property type="entry name" value="Chorismate_lyase_/UTRA_dom_sf"/>
</dbReference>
<dbReference type="SUPFAM" id="SSF64288">
    <property type="entry name" value="Chorismate lyase-like"/>
    <property type="match status" value="1"/>
</dbReference>
<dbReference type="FunFam" id="1.10.10.10:FF:000079">
    <property type="entry name" value="GntR family transcriptional regulator"/>
    <property type="match status" value="1"/>
</dbReference>
<dbReference type="InterPro" id="IPR036390">
    <property type="entry name" value="WH_DNA-bd_sf"/>
</dbReference>
<evidence type="ECO:0000313" key="6">
    <source>
        <dbReference type="Proteomes" id="UP000886602"/>
    </source>
</evidence>
<comment type="caution">
    <text evidence="5">The sequence shown here is derived from an EMBL/GenBank/DDBJ whole genome shotgun (WGS) entry which is preliminary data.</text>
</comment>
<dbReference type="GO" id="GO:0003700">
    <property type="term" value="F:DNA-binding transcription factor activity"/>
    <property type="evidence" value="ECO:0007669"/>
    <property type="project" value="InterPro"/>
</dbReference>
<dbReference type="InterPro" id="IPR036388">
    <property type="entry name" value="WH-like_DNA-bd_sf"/>
</dbReference>
<dbReference type="SMART" id="SM00866">
    <property type="entry name" value="UTRA"/>
    <property type="match status" value="1"/>
</dbReference>
<dbReference type="PANTHER" id="PTHR44846:SF1">
    <property type="entry name" value="MANNOSYL-D-GLYCERATE TRANSPORT_METABOLISM SYSTEM REPRESSOR MNGR-RELATED"/>
    <property type="match status" value="1"/>
</dbReference>
<evidence type="ECO:0000256" key="2">
    <source>
        <dbReference type="ARBA" id="ARBA00023125"/>
    </source>
</evidence>
<sequence>MNQPSSIHSPTFSPLYRQIRELITRSLETGEWKPGDAIPSESELAVRFGVSQGTVRKAIDEMASENLLIRRQGKGTFVATHDDPRSFFRFLRLASDDSDLQTLKSIPLECWRAKAGTDVARTLALETGAPIIIVRRLLQCAERPAVFDEIYLPGELFSDLTLDILKSSEMSLYHLFESRYAVRMIRADERLRAVSADRVSAELLQVAEGSPLLLVERVTFTYDSKPVEWRRGYYSTQNFHYFNELG</sequence>
<evidence type="ECO:0000313" key="5">
    <source>
        <dbReference type="EMBL" id="MBK7425291.1"/>
    </source>
</evidence>
<dbReference type="CDD" id="cd07377">
    <property type="entry name" value="WHTH_GntR"/>
    <property type="match status" value="1"/>
</dbReference>
<dbReference type="PANTHER" id="PTHR44846">
    <property type="entry name" value="MANNOSYL-D-GLYCERATE TRANSPORT/METABOLISM SYSTEM REPRESSOR MNGR-RELATED"/>
    <property type="match status" value="1"/>
</dbReference>
<evidence type="ECO:0000259" key="4">
    <source>
        <dbReference type="PROSITE" id="PS50949"/>
    </source>
</evidence>
<protein>
    <submittedName>
        <fullName evidence="5">GntR family transcriptional regulator</fullName>
    </submittedName>
</protein>
<reference evidence="5" key="1">
    <citation type="submission" date="2020-10" db="EMBL/GenBank/DDBJ databases">
        <title>Connecting structure to function with the recovery of over 1000 high-quality activated sludge metagenome-assembled genomes encoding full-length rRNA genes using long-read sequencing.</title>
        <authorList>
            <person name="Singleton C.M."/>
            <person name="Petriglieri F."/>
            <person name="Kristensen J.M."/>
            <person name="Kirkegaard R.H."/>
            <person name="Michaelsen T.Y."/>
            <person name="Andersen M.H."/>
            <person name="Karst S.M."/>
            <person name="Dueholm M.S."/>
            <person name="Nielsen P.H."/>
            <person name="Albertsen M."/>
        </authorList>
    </citation>
    <scope>NUCLEOTIDE SEQUENCE</scope>
    <source>
        <strain evidence="5">EsbW_18-Q3-R4-48_MAXAC.044</strain>
    </source>
</reference>
<name>A0A9D7FP26_9RHOO</name>
<dbReference type="EMBL" id="JADJNC010000065">
    <property type="protein sequence ID" value="MBK7425291.1"/>
    <property type="molecule type" value="Genomic_DNA"/>
</dbReference>
<dbReference type="PRINTS" id="PR00035">
    <property type="entry name" value="HTHGNTR"/>
</dbReference>
<gene>
    <name evidence="5" type="ORF">IPJ48_20660</name>
</gene>
<dbReference type="InterPro" id="IPR050679">
    <property type="entry name" value="Bact_HTH_transcr_reg"/>
</dbReference>
<dbReference type="Proteomes" id="UP000886602">
    <property type="component" value="Unassembled WGS sequence"/>
</dbReference>
<keyword evidence="3" id="KW-0804">Transcription</keyword>
<dbReference type="SMART" id="SM00345">
    <property type="entry name" value="HTH_GNTR"/>
    <property type="match status" value="1"/>
</dbReference>
<feature type="domain" description="HTH gntR-type" evidence="4">
    <location>
        <begin position="13"/>
        <end position="81"/>
    </location>
</feature>
<dbReference type="AlphaFoldDB" id="A0A9D7FP26"/>
<dbReference type="GO" id="GO:0003677">
    <property type="term" value="F:DNA binding"/>
    <property type="evidence" value="ECO:0007669"/>
    <property type="project" value="UniProtKB-KW"/>
</dbReference>
<accession>A0A9D7FP26</accession>
<dbReference type="Pfam" id="PF07702">
    <property type="entry name" value="UTRA"/>
    <property type="match status" value="1"/>
</dbReference>
<keyword evidence="2" id="KW-0238">DNA-binding</keyword>
<dbReference type="GO" id="GO:0045892">
    <property type="term" value="P:negative regulation of DNA-templated transcription"/>
    <property type="evidence" value="ECO:0007669"/>
    <property type="project" value="TreeGrafter"/>
</dbReference>
<dbReference type="InterPro" id="IPR011663">
    <property type="entry name" value="UTRA"/>
</dbReference>
<evidence type="ECO:0000256" key="3">
    <source>
        <dbReference type="ARBA" id="ARBA00023163"/>
    </source>
</evidence>
<dbReference type="InterPro" id="IPR000524">
    <property type="entry name" value="Tscrpt_reg_HTH_GntR"/>
</dbReference>
<proteinExistence type="predicted"/>
<evidence type="ECO:0000256" key="1">
    <source>
        <dbReference type="ARBA" id="ARBA00023015"/>
    </source>
</evidence>
<dbReference type="Gene3D" id="1.10.10.10">
    <property type="entry name" value="Winged helix-like DNA-binding domain superfamily/Winged helix DNA-binding domain"/>
    <property type="match status" value="1"/>
</dbReference>
<dbReference type="Pfam" id="PF00392">
    <property type="entry name" value="GntR"/>
    <property type="match status" value="1"/>
</dbReference>
<organism evidence="5 6">
    <name type="scientific">Candidatus Propionivibrio dominans</name>
    <dbReference type="NCBI Taxonomy" id="2954373"/>
    <lineage>
        <taxon>Bacteria</taxon>
        <taxon>Pseudomonadati</taxon>
        <taxon>Pseudomonadota</taxon>
        <taxon>Betaproteobacteria</taxon>
        <taxon>Rhodocyclales</taxon>
        <taxon>Rhodocyclaceae</taxon>
        <taxon>Propionivibrio</taxon>
    </lineage>
</organism>
<keyword evidence="1" id="KW-0805">Transcription regulation</keyword>
<dbReference type="PROSITE" id="PS50949">
    <property type="entry name" value="HTH_GNTR"/>
    <property type="match status" value="1"/>
</dbReference>
<dbReference type="SUPFAM" id="SSF46785">
    <property type="entry name" value="Winged helix' DNA-binding domain"/>
    <property type="match status" value="1"/>
</dbReference>
<dbReference type="Gene3D" id="3.40.1410.10">
    <property type="entry name" value="Chorismate lyase-like"/>
    <property type="match status" value="1"/>
</dbReference>